<evidence type="ECO:0000313" key="4">
    <source>
        <dbReference type="Proteomes" id="UP000308730"/>
    </source>
</evidence>
<dbReference type="OrthoDB" id="112668at2759"/>
<dbReference type="SUPFAM" id="SSF54768">
    <property type="entry name" value="dsRNA-binding domain-like"/>
    <property type="match status" value="1"/>
</dbReference>
<evidence type="ECO:0000259" key="2">
    <source>
        <dbReference type="PROSITE" id="PS50137"/>
    </source>
</evidence>
<protein>
    <recommendedName>
        <fullName evidence="2">DRBM domain-containing protein</fullName>
    </recommendedName>
</protein>
<name>A0A4S4LYP7_9APHY</name>
<proteinExistence type="predicted"/>
<organism evidence="3 4">
    <name type="scientific">Antrodiella citrinella</name>
    <dbReference type="NCBI Taxonomy" id="2447956"/>
    <lineage>
        <taxon>Eukaryota</taxon>
        <taxon>Fungi</taxon>
        <taxon>Dikarya</taxon>
        <taxon>Basidiomycota</taxon>
        <taxon>Agaricomycotina</taxon>
        <taxon>Agaricomycetes</taxon>
        <taxon>Polyporales</taxon>
        <taxon>Steccherinaceae</taxon>
        <taxon>Antrodiella</taxon>
    </lineage>
</organism>
<comment type="caution">
    <text evidence="3">The sequence shown here is derived from an EMBL/GenBank/DDBJ whole genome shotgun (WGS) entry which is preliminary data.</text>
</comment>
<dbReference type="Proteomes" id="UP000308730">
    <property type="component" value="Unassembled WGS sequence"/>
</dbReference>
<sequence length="82" mass="9147">MESTHWRLQLNNALQKSYGVTALTWEQNQLGPQHAGRWEAVALIRYTPYGKGQGSTMGEAKEAAARIAYDTLLVELARGKMI</sequence>
<dbReference type="InterPro" id="IPR014720">
    <property type="entry name" value="dsRBD_dom"/>
</dbReference>
<evidence type="ECO:0000313" key="3">
    <source>
        <dbReference type="EMBL" id="THH17712.1"/>
    </source>
</evidence>
<dbReference type="Gene3D" id="3.30.160.20">
    <property type="match status" value="1"/>
</dbReference>
<keyword evidence="1" id="KW-0694">RNA-binding</keyword>
<dbReference type="EMBL" id="SGPM01000634">
    <property type="protein sequence ID" value="THH17712.1"/>
    <property type="molecule type" value="Genomic_DNA"/>
</dbReference>
<reference evidence="3 4" key="1">
    <citation type="submission" date="2019-02" db="EMBL/GenBank/DDBJ databases">
        <title>Genome sequencing of the rare red list fungi Antrodiella citrinella (Flaviporus citrinellus).</title>
        <authorList>
            <person name="Buettner E."/>
            <person name="Kellner H."/>
        </authorList>
    </citation>
    <scope>NUCLEOTIDE SEQUENCE [LARGE SCALE GENOMIC DNA]</scope>
    <source>
        <strain evidence="3 4">DSM 108506</strain>
    </source>
</reference>
<accession>A0A4S4LYP7</accession>
<evidence type="ECO:0000256" key="1">
    <source>
        <dbReference type="PROSITE-ProRule" id="PRU00266"/>
    </source>
</evidence>
<dbReference type="AlphaFoldDB" id="A0A4S4LYP7"/>
<gene>
    <name evidence="3" type="ORF">EUX98_g9077</name>
</gene>
<keyword evidence="4" id="KW-1185">Reference proteome</keyword>
<dbReference type="PROSITE" id="PS50137">
    <property type="entry name" value="DS_RBD"/>
    <property type="match status" value="1"/>
</dbReference>
<feature type="domain" description="DRBM" evidence="2">
    <location>
        <begin position="1"/>
        <end position="74"/>
    </location>
</feature>
<dbReference type="GO" id="GO:0003723">
    <property type="term" value="F:RNA binding"/>
    <property type="evidence" value="ECO:0007669"/>
    <property type="project" value="UniProtKB-UniRule"/>
</dbReference>